<dbReference type="HAMAP" id="MF_00197">
    <property type="entry name" value="DAP_epimerase"/>
    <property type="match status" value="1"/>
</dbReference>
<comment type="function">
    <text evidence="8">Catalyzes the stereoinversion of LL-2,6-diaminopimelate (L,L-DAP) to meso-diaminopimelate (meso-DAP), a precursor of L-lysine and an essential component of the bacterial peptidoglycan.</text>
</comment>
<evidence type="ECO:0000256" key="1">
    <source>
        <dbReference type="ARBA" id="ARBA00005196"/>
    </source>
</evidence>
<dbReference type="Pfam" id="PF01678">
    <property type="entry name" value="DAP_epimerase"/>
    <property type="match status" value="2"/>
</dbReference>
<feature type="site" description="Could be important to modulate the pK values of the two catalytic cysteine residues" evidence="8">
    <location>
        <position position="204"/>
    </location>
</feature>
<keyword evidence="11" id="KW-1185">Reference proteome</keyword>
<feature type="binding site" evidence="8">
    <location>
        <position position="69"/>
    </location>
    <ligand>
        <name>substrate</name>
    </ligand>
</feature>
<evidence type="ECO:0000256" key="6">
    <source>
        <dbReference type="ARBA" id="ARBA00023235"/>
    </source>
</evidence>
<comment type="pathway">
    <text evidence="1 8">Amino-acid biosynthesis; L-lysine biosynthesis via DAP pathway; DL-2,6-diaminopimelate from LL-2,6-diaminopimelate: step 1/1.</text>
</comment>
<dbReference type="EC" id="5.1.1.7" evidence="3 8"/>
<dbReference type="NCBIfam" id="TIGR00652">
    <property type="entry name" value="DapF"/>
    <property type="match status" value="1"/>
</dbReference>
<feature type="binding site" evidence="8">
    <location>
        <position position="186"/>
    </location>
    <ligand>
        <name>substrate</name>
    </ligand>
</feature>
<feature type="binding site" evidence="8">
    <location>
        <begin position="79"/>
        <end position="80"/>
    </location>
    <ligand>
        <name>substrate</name>
    </ligand>
</feature>
<evidence type="ECO:0000256" key="9">
    <source>
        <dbReference type="PROSITE-ProRule" id="PRU10125"/>
    </source>
</evidence>
<evidence type="ECO:0000256" key="5">
    <source>
        <dbReference type="ARBA" id="ARBA00023154"/>
    </source>
</evidence>
<accession>A0ABV7ITA2</accession>
<feature type="active site" description="Proton acceptor" evidence="8">
    <location>
        <position position="213"/>
    </location>
</feature>
<evidence type="ECO:0000256" key="3">
    <source>
        <dbReference type="ARBA" id="ARBA00013080"/>
    </source>
</evidence>
<keyword evidence="6 8" id="KW-0413">Isomerase</keyword>
<dbReference type="InterPro" id="IPR018510">
    <property type="entry name" value="DAP_epimerase_AS"/>
</dbReference>
<proteinExistence type="inferred from homology"/>
<sequence>MTSTPRVPFVKMHGLGNDFVVLDGRESGVPAVDARLAAALADRHRGIGCDQLVLLEPSATADLRMRIFNADGSEVEACGNATRAVGLLLGRPARIETLGGLIEARPDGGGIAVDMGRPRFGWDEIPLGYAMDTLHLPVGWEELDDPVAVNVGNPHVIFFVPDCDAVDLARLGPLIENDPLFPERVNVNVATIESRAAIRLRVWERGAGLTLACGTGACATAIGAMRRGLVERRVRVTLPGGPLEIAWTDDDRIVMTGPATEAYRGSFDPAAFGLAPAG</sequence>
<dbReference type="PANTHER" id="PTHR31689">
    <property type="entry name" value="DIAMINOPIMELATE EPIMERASE, CHLOROPLASTIC"/>
    <property type="match status" value="1"/>
</dbReference>
<dbReference type="Proteomes" id="UP001595604">
    <property type="component" value="Unassembled WGS sequence"/>
</dbReference>
<comment type="subunit">
    <text evidence="8">Homodimer.</text>
</comment>
<gene>
    <name evidence="8 10" type="primary">dapF</name>
    <name evidence="10" type="ORF">ACFOD9_11155</name>
</gene>
<keyword evidence="4 8" id="KW-0028">Amino-acid biosynthesis</keyword>
<feature type="active site" evidence="9">
    <location>
        <position position="78"/>
    </location>
</feature>
<feature type="binding site" evidence="8">
    <location>
        <position position="17"/>
    </location>
    <ligand>
        <name>substrate</name>
    </ligand>
</feature>
<comment type="subcellular location">
    <subcellularLocation>
        <location evidence="8">Cytoplasm</location>
    </subcellularLocation>
</comment>
<dbReference type="SUPFAM" id="SSF54506">
    <property type="entry name" value="Diaminopimelate epimerase-like"/>
    <property type="match status" value="2"/>
</dbReference>
<evidence type="ECO:0000256" key="2">
    <source>
        <dbReference type="ARBA" id="ARBA00010219"/>
    </source>
</evidence>
<feature type="binding site" evidence="8">
    <location>
        <position position="51"/>
    </location>
    <ligand>
        <name>substrate</name>
    </ligand>
</feature>
<comment type="caution">
    <text evidence="10">The sequence shown here is derived from an EMBL/GenBank/DDBJ whole genome shotgun (WGS) entry which is preliminary data.</text>
</comment>
<keyword evidence="8" id="KW-0963">Cytoplasm</keyword>
<organism evidence="10 11">
    <name type="scientific">Novosphingobium bradum</name>
    <dbReference type="NCBI Taxonomy" id="1737444"/>
    <lineage>
        <taxon>Bacteria</taxon>
        <taxon>Pseudomonadati</taxon>
        <taxon>Pseudomonadota</taxon>
        <taxon>Alphaproteobacteria</taxon>
        <taxon>Sphingomonadales</taxon>
        <taxon>Sphingomonadaceae</taxon>
        <taxon>Novosphingobium</taxon>
    </lineage>
</organism>
<keyword evidence="5 8" id="KW-0457">Lysine biosynthesis</keyword>
<dbReference type="InterPro" id="IPR001653">
    <property type="entry name" value="DAP_epimerase_DapF"/>
</dbReference>
<name>A0ABV7ITA2_9SPHN</name>
<feature type="active site" description="Proton donor" evidence="8">
    <location>
        <position position="78"/>
    </location>
</feature>
<feature type="binding site" evidence="8">
    <location>
        <begin position="214"/>
        <end position="215"/>
    </location>
    <ligand>
        <name>substrate</name>
    </ligand>
</feature>
<evidence type="ECO:0000256" key="7">
    <source>
        <dbReference type="ARBA" id="ARBA00051712"/>
    </source>
</evidence>
<comment type="similarity">
    <text evidence="2 8">Belongs to the diaminopimelate epimerase family.</text>
</comment>
<dbReference type="GO" id="GO:0008837">
    <property type="term" value="F:diaminopimelate epimerase activity"/>
    <property type="evidence" value="ECO:0007669"/>
    <property type="project" value="UniProtKB-EC"/>
</dbReference>
<feature type="binding site" evidence="8">
    <location>
        <begin position="204"/>
        <end position="205"/>
    </location>
    <ligand>
        <name>substrate</name>
    </ligand>
</feature>
<dbReference type="PROSITE" id="PS01326">
    <property type="entry name" value="DAP_EPIMERASE"/>
    <property type="match status" value="1"/>
</dbReference>
<evidence type="ECO:0000256" key="8">
    <source>
        <dbReference type="HAMAP-Rule" id="MF_00197"/>
    </source>
</evidence>
<comment type="catalytic activity">
    <reaction evidence="7 8">
        <text>(2S,6S)-2,6-diaminopimelate = meso-2,6-diaminopimelate</text>
        <dbReference type="Rhea" id="RHEA:15393"/>
        <dbReference type="ChEBI" id="CHEBI:57609"/>
        <dbReference type="ChEBI" id="CHEBI:57791"/>
        <dbReference type="EC" id="5.1.1.7"/>
    </reaction>
</comment>
<feature type="site" description="Could be important to modulate the pK values of the two catalytic cysteine residues" evidence="8">
    <location>
        <position position="155"/>
    </location>
</feature>
<feature type="binding site" evidence="8">
    <location>
        <position position="153"/>
    </location>
    <ligand>
        <name>substrate</name>
    </ligand>
</feature>
<evidence type="ECO:0000256" key="4">
    <source>
        <dbReference type="ARBA" id="ARBA00022605"/>
    </source>
</evidence>
<dbReference type="PANTHER" id="PTHR31689:SF0">
    <property type="entry name" value="DIAMINOPIMELATE EPIMERASE"/>
    <property type="match status" value="1"/>
</dbReference>
<dbReference type="Gene3D" id="3.10.310.10">
    <property type="entry name" value="Diaminopimelate Epimerase, Chain A, domain 1"/>
    <property type="match status" value="2"/>
</dbReference>
<evidence type="ECO:0000313" key="10">
    <source>
        <dbReference type="EMBL" id="MFC3174809.1"/>
    </source>
</evidence>
<dbReference type="RefSeq" id="WP_379510190.1">
    <property type="nucleotide sequence ID" value="NZ_JBHRTQ010000009.1"/>
</dbReference>
<dbReference type="EMBL" id="JBHRTQ010000009">
    <property type="protein sequence ID" value="MFC3174809.1"/>
    <property type="molecule type" value="Genomic_DNA"/>
</dbReference>
<evidence type="ECO:0000313" key="11">
    <source>
        <dbReference type="Proteomes" id="UP001595604"/>
    </source>
</evidence>
<protein>
    <recommendedName>
        <fullName evidence="3 8">Diaminopimelate epimerase</fullName>
        <shortName evidence="8">DAP epimerase</shortName>
        <ecNumber evidence="3 8">5.1.1.7</ecNumber>
    </recommendedName>
    <alternativeName>
        <fullName evidence="8">PLP-independent amino acid racemase</fullName>
    </alternativeName>
</protein>
<reference evidence="11" key="1">
    <citation type="journal article" date="2019" name="Int. J. Syst. Evol. Microbiol.">
        <title>The Global Catalogue of Microorganisms (GCM) 10K type strain sequencing project: providing services to taxonomists for standard genome sequencing and annotation.</title>
        <authorList>
            <consortium name="The Broad Institute Genomics Platform"/>
            <consortium name="The Broad Institute Genome Sequencing Center for Infectious Disease"/>
            <person name="Wu L."/>
            <person name="Ma J."/>
        </authorList>
    </citation>
    <scope>NUCLEOTIDE SEQUENCE [LARGE SCALE GENOMIC DNA]</scope>
    <source>
        <strain evidence="11">KCTC 42984</strain>
    </source>
</reference>